<proteinExistence type="inferred from homology"/>
<dbReference type="Pfam" id="PF00481">
    <property type="entry name" value="PP2C"/>
    <property type="match status" value="1"/>
</dbReference>
<dbReference type="Gene3D" id="3.60.40.10">
    <property type="entry name" value="PPM-type phosphatase domain"/>
    <property type="match status" value="1"/>
</dbReference>
<dbReference type="FunFam" id="3.60.40.10:FF:000156">
    <property type="entry name" value="Integrin-linked kinase-associated serine/threonine phosphatase 2C"/>
    <property type="match status" value="1"/>
</dbReference>
<sequence>MPAVQGKRRSSSLPLYDDDDMPPPKKTGGLYSDDEEPDTSTSVTGSATINNSDETPNGGDATTEQTSMSSIDGHETVKGSEPLQLISVLGCRRGQREDMQDAHLLIEDLSLNLTFVKRCALFAIFDGHAGTRAAKYCEDKLPDVLKKKLSSYSDLSTLEKQLKRVFAETFKSIDEGFLAEARKTKPVWKDGTTVTCVLLLNDSLYVANLGDSKAIVCRSKDGGFSHIELTVNHNPTMYEERVRIQKAGGTVKDGRVNGIIEVSRSIGDGQFKTYGVTCIPDMKKLTITERDRFLILACDGLWKSFGNEEAITYVNELLEKSAKGETDKEIWQKMADDLAAEAVRRRCGDNVSVILLRLHK</sequence>
<dbReference type="InterPro" id="IPR001932">
    <property type="entry name" value="PPM-type_phosphatase-like_dom"/>
</dbReference>
<name>A0A7I5E7N0_HAECO</name>
<dbReference type="InterPro" id="IPR015655">
    <property type="entry name" value="PP2C"/>
</dbReference>
<dbReference type="PANTHER" id="PTHR47992">
    <property type="entry name" value="PROTEIN PHOSPHATASE"/>
    <property type="match status" value="1"/>
</dbReference>
<dbReference type="SMART" id="SM00331">
    <property type="entry name" value="PP2C_SIG"/>
    <property type="match status" value="1"/>
</dbReference>
<dbReference type="CDD" id="cd00143">
    <property type="entry name" value="PP2Cc"/>
    <property type="match status" value="1"/>
</dbReference>
<keyword evidence="3 4" id="KW-0904">Protein phosphatase</keyword>
<keyword evidence="2 4" id="KW-0378">Hydrolase</keyword>
<keyword evidence="7" id="KW-1185">Reference proteome</keyword>
<comment type="similarity">
    <text evidence="4">Belongs to the PP2C family.</text>
</comment>
<dbReference type="SUPFAM" id="SSF81606">
    <property type="entry name" value="PP2C-like"/>
    <property type="match status" value="1"/>
</dbReference>
<dbReference type="OMA" id="NFSCFCL"/>
<evidence type="ECO:0000259" key="6">
    <source>
        <dbReference type="PROSITE" id="PS51746"/>
    </source>
</evidence>
<evidence type="ECO:0000256" key="1">
    <source>
        <dbReference type="ARBA" id="ARBA00022723"/>
    </source>
</evidence>
<dbReference type="GO" id="GO:0004722">
    <property type="term" value="F:protein serine/threonine phosphatase activity"/>
    <property type="evidence" value="ECO:0007669"/>
    <property type="project" value="InterPro"/>
</dbReference>
<evidence type="ECO:0000313" key="8">
    <source>
        <dbReference type="WBParaSite" id="HCON_00051370-00001"/>
    </source>
</evidence>
<evidence type="ECO:0000256" key="3">
    <source>
        <dbReference type="ARBA" id="ARBA00022912"/>
    </source>
</evidence>
<dbReference type="SMART" id="SM00332">
    <property type="entry name" value="PP2Cc"/>
    <property type="match status" value="1"/>
</dbReference>
<keyword evidence="1" id="KW-0479">Metal-binding</keyword>
<dbReference type="GO" id="GO:0046872">
    <property type="term" value="F:metal ion binding"/>
    <property type="evidence" value="ECO:0007669"/>
    <property type="project" value="UniProtKB-KW"/>
</dbReference>
<protein>
    <submittedName>
        <fullName evidence="8">PPM-type phosphatase domain-containing protein</fullName>
    </submittedName>
</protein>
<evidence type="ECO:0000313" key="7">
    <source>
        <dbReference type="Proteomes" id="UP000025227"/>
    </source>
</evidence>
<organism evidence="7 8">
    <name type="scientific">Haemonchus contortus</name>
    <name type="common">Barber pole worm</name>
    <dbReference type="NCBI Taxonomy" id="6289"/>
    <lineage>
        <taxon>Eukaryota</taxon>
        <taxon>Metazoa</taxon>
        <taxon>Ecdysozoa</taxon>
        <taxon>Nematoda</taxon>
        <taxon>Chromadorea</taxon>
        <taxon>Rhabditida</taxon>
        <taxon>Rhabditina</taxon>
        <taxon>Rhabditomorpha</taxon>
        <taxon>Strongyloidea</taxon>
        <taxon>Trichostrongylidae</taxon>
        <taxon>Haemonchus</taxon>
    </lineage>
</organism>
<dbReference type="Proteomes" id="UP000025227">
    <property type="component" value="Unplaced"/>
</dbReference>
<evidence type="ECO:0000256" key="5">
    <source>
        <dbReference type="SAM" id="MobiDB-lite"/>
    </source>
</evidence>
<reference evidence="8" key="1">
    <citation type="submission" date="2020-12" db="UniProtKB">
        <authorList>
            <consortium name="WormBaseParasite"/>
        </authorList>
    </citation>
    <scope>IDENTIFICATION</scope>
    <source>
        <strain evidence="8">MHco3</strain>
    </source>
</reference>
<accession>A0A7I5E7N0</accession>
<evidence type="ECO:0000256" key="4">
    <source>
        <dbReference type="RuleBase" id="RU003465"/>
    </source>
</evidence>
<dbReference type="PROSITE" id="PS01032">
    <property type="entry name" value="PPM_1"/>
    <property type="match status" value="1"/>
</dbReference>
<dbReference type="PROSITE" id="PS51746">
    <property type="entry name" value="PPM_2"/>
    <property type="match status" value="1"/>
</dbReference>
<feature type="region of interest" description="Disordered" evidence="5">
    <location>
        <begin position="1"/>
        <end position="77"/>
    </location>
</feature>
<feature type="compositionally biased region" description="Polar residues" evidence="5">
    <location>
        <begin position="39"/>
        <end position="70"/>
    </location>
</feature>
<dbReference type="OrthoDB" id="10264738at2759"/>
<feature type="compositionally biased region" description="Basic residues" evidence="5">
    <location>
        <begin position="1"/>
        <end position="10"/>
    </location>
</feature>
<dbReference type="InterPro" id="IPR036457">
    <property type="entry name" value="PPM-type-like_dom_sf"/>
</dbReference>
<evidence type="ECO:0000256" key="2">
    <source>
        <dbReference type="ARBA" id="ARBA00022801"/>
    </source>
</evidence>
<dbReference type="WBParaSite" id="HCON_00051370-00001">
    <property type="protein sequence ID" value="HCON_00051370-00001"/>
    <property type="gene ID" value="HCON_00051370"/>
</dbReference>
<feature type="domain" description="PPM-type phosphatase" evidence="6">
    <location>
        <begin position="85"/>
        <end position="358"/>
    </location>
</feature>
<dbReference type="AlphaFoldDB" id="A0A7I5E7N0"/>
<dbReference type="InterPro" id="IPR000222">
    <property type="entry name" value="PP2C_BS"/>
</dbReference>